<evidence type="ECO:0000313" key="4">
    <source>
        <dbReference type="Proteomes" id="UP000253740"/>
    </source>
</evidence>
<dbReference type="SUPFAM" id="SSF48452">
    <property type="entry name" value="TPR-like"/>
    <property type="match status" value="1"/>
</dbReference>
<dbReference type="InterPro" id="IPR026634">
    <property type="entry name" value="TPST-like"/>
</dbReference>
<dbReference type="PANTHER" id="PTHR12788">
    <property type="entry name" value="PROTEIN-TYROSINE SULFOTRANSFERASE 2"/>
    <property type="match status" value="1"/>
</dbReference>
<dbReference type="Proteomes" id="UP000253740">
    <property type="component" value="Unassembled WGS sequence"/>
</dbReference>
<dbReference type="GO" id="GO:0008476">
    <property type="term" value="F:protein-tyrosine sulfotransferase activity"/>
    <property type="evidence" value="ECO:0007669"/>
    <property type="project" value="InterPro"/>
</dbReference>
<dbReference type="AlphaFoldDB" id="A0A0K8QKM9"/>
<evidence type="ECO:0000313" key="3">
    <source>
        <dbReference type="EMBL" id="GAP65500.1"/>
    </source>
</evidence>
<evidence type="ECO:0000313" key="2">
    <source>
        <dbReference type="EMBL" id="GAN44288.1"/>
    </source>
</evidence>
<name>A0A0K8QKM9_9GAMM</name>
<evidence type="ECO:0000256" key="1">
    <source>
        <dbReference type="ARBA" id="ARBA00022679"/>
    </source>
</evidence>
<protein>
    <submittedName>
        <fullName evidence="3">TPR repeat-containing protein</fullName>
    </submittedName>
</protein>
<dbReference type="Pfam" id="PF13469">
    <property type="entry name" value="Sulfotransfer_3"/>
    <property type="match status" value="1"/>
</dbReference>
<keyword evidence="1" id="KW-0808">Transferase</keyword>
<dbReference type="OrthoDB" id="9766687at2"/>
<reference evidence="2" key="1">
    <citation type="submission" date="2015-03" db="EMBL/GenBank/DDBJ databases">
        <title>Draft genome sequence of Mizugakiibacter sediminis skMP5.</title>
        <authorList>
            <person name="Watanabe T."/>
            <person name="Kojima H."/>
            <person name="Fukui M."/>
        </authorList>
    </citation>
    <scope>NUCLEOTIDE SEQUENCE</scope>
    <source>
        <strain evidence="2">SkMP5</strain>
    </source>
</reference>
<dbReference type="InterPro" id="IPR011990">
    <property type="entry name" value="TPR-like_helical_dom_sf"/>
</dbReference>
<proteinExistence type="predicted"/>
<dbReference type="RefSeq" id="WP_062535318.1">
    <property type="nucleotide sequence ID" value="NZ_DF970161.1"/>
</dbReference>
<organism evidence="3">
    <name type="scientific">Mizugakiibacter sediminis</name>
    <dbReference type="NCBI Taxonomy" id="1475481"/>
    <lineage>
        <taxon>Bacteria</taxon>
        <taxon>Pseudomonadati</taxon>
        <taxon>Pseudomonadota</taxon>
        <taxon>Gammaproteobacteria</taxon>
        <taxon>Lysobacterales</taxon>
        <taxon>Rhodanobacteraceae</taxon>
        <taxon>Mizugakiibacter</taxon>
    </lineage>
</organism>
<dbReference type="HOGENOM" id="CLU_017034_1_0_6"/>
<reference evidence="3" key="2">
    <citation type="submission" date="2015-08" db="EMBL/GenBank/DDBJ databases">
        <title>Complete DNA Sequence of Pseudomonas syringae pv. actinidiae, the Causal Agent of Kiwifruit Canker Disease.</title>
        <authorList>
            <person name="Rikkerink E.H.A."/>
            <person name="Fineran P.C."/>
        </authorList>
    </citation>
    <scope>NUCLEOTIDE SEQUENCE</scope>
    <source>
        <strain evidence="3">SkMP5</strain>
    </source>
</reference>
<dbReference type="EMBL" id="DF970161">
    <property type="protein sequence ID" value="GAP65500.1"/>
    <property type="molecule type" value="Genomic_DNA"/>
</dbReference>
<dbReference type="EMBL" id="DF952378">
    <property type="protein sequence ID" value="GAN44288.1"/>
    <property type="molecule type" value="Genomic_DNA"/>
</dbReference>
<dbReference type="SUPFAM" id="SSF52540">
    <property type="entry name" value="P-loop containing nucleoside triphosphate hydrolases"/>
    <property type="match status" value="1"/>
</dbReference>
<sequence>MDTSAADLWTHAQRLLAQRRTDDARRWLQALVAREPGHAAAHAQLGGMALARGRLRAAAAHALTASAHLPADADVIGAIAQLLYHCGESRAAMACLQHPAIAAARDAPTLQRLAGLLQMLGDQQGALSLLDRARDAGADSAELRYARSLQLTFCGRLDEAEAELRTCLARAPALGRAWYDLARLRRHAADDDLPARIRANAAAVPPGSDDHAALEFALFKAHDDLDQREDAWTALMRGCALKRARVDYDAARERALFDALVARCDARFLAAADAPRHDGPTPIFIVGLPRSGTTLLERVLAGHSQVAAAGELPDWPRQLQWAADHRAHEVLDGTLLAKLDGAEFAEIGRRYLDRTQWRAGGKAFYVDKLPSNFLLAGFIHRALPHAPIVHLAREPLDACFAILKTFFPHAYPYSYAPADIAAHYAQYRRLMAHWHAAMPGRILDVSYRALVEDPAATAAAVLAHCGLALEPACLAPERNPAAAATPSGAQVRAPIHRHALRQWRRYETPLAPLRTALAPWLDAGAGPG</sequence>
<dbReference type="InterPro" id="IPR027417">
    <property type="entry name" value="P-loop_NTPase"/>
</dbReference>
<dbReference type="Gene3D" id="3.40.50.300">
    <property type="entry name" value="P-loop containing nucleotide triphosphate hydrolases"/>
    <property type="match status" value="1"/>
</dbReference>
<gene>
    <name evidence="2" type="ORF">MBSD_0812</name>
    <name evidence="3" type="ORF">MBSD_n0790</name>
</gene>
<keyword evidence="4" id="KW-1185">Reference proteome</keyword>
<dbReference type="STRING" id="1475481.GCA_000953855_00802"/>
<dbReference type="PANTHER" id="PTHR12788:SF10">
    <property type="entry name" value="PROTEIN-TYROSINE SULFOTRANSFERASE"/>
    <property type="match status" value="1"/>
</dbReference>
<accession>A0A0K8QKM9</accession>
<dbReference type="Gene3D" id="1.25.40.10">
    <property type="entry name" value="Tetratricopeptide repeat domain"/>
    <property type="match status" value="2"/>
</dbReference>